<gene>
    <name evidence="2" type="ORF">Tco_0952621</name>
</gene>
<comment type="caution">
    <text evidence="2">The sequence shown here is derived from an EMBL/GenBank/DDBJ whole genome shotgun (WGS) entry which is preliminary data.</text>
</comment>
<feature type="compositionally biased region" description="Polar residues" evidence="1">
    <location>
        <begin position="459"/>
        <end position="470"/>
    </location>
</feature>
<organism evidence="2 3">
    <name type="scientific">Tanacetum coccineum</name>
    <dbReference type="NCBI Taxonomy" id="301880"/>
    <lineage>
        <taxon>Eukaryota</taxon>
        <taxon>Viridiplantae</taxon>
        <taxon>Streptophyta</taxon>
        <taxon>Embryophyta</taxon>
        <taxon>Tracheophyta</taxon>
        <taxon>Spermatophyta</taxon>
        <taxon>Magnoliopsida</taxon>
        <taxon>eudicotyledons</taxon>
        <taxon>Gunneridae</taxon>
        <taxon>Pentapetalae</taxon>
        <taxon>asterids</taxon>
        <taxon>campanulids</taxon>
        <taxon>Asterales</taxon>
        <taxon>Asteraceae</taxon>
        <taxon>Asteroideae</taxon>
        <taxon>Anthemideae</taxon>
        <taxon>Anthemidinae</taxon>
        <taxon>Tanacetum</taxon>
    </lineage>
</organism>
<dbReference type="Proteomes" id="UP001151760">
    <property type="component" value="Unassembled WGS sequence"/>
</dbReference>
<feature type="region of interest" description="Disordered" evidence="1">
    <location>
        <begin position="570"/>
        <end position="589"/>
    </location>
</feature>
<evidence type="ECO:0000256" key="1">
    <source>
        <dbReference type="SAM" id="MobiDB-lite"/>
    </source>
</evidence>
<reference evidence="2" key="2">
    <citation type="submission" date="2022-01" db="EMBL/GenBank/DDBJ databases">
        <authorList>
            <person name="Yamashiro T."/>
            <person name="Shiraishi A."/>
            <person name="Satake H."/>
            <person name="Nakayama K."/>
        </authorList>
    </citation>
    <scope>NUCLEOTIDE SEQUENCE</scope>
</reference>
<evidence type="ECO:0000313" key="2">
    <source>
        <dbReference type="EMBL" id="GJT43906.1"/>
    </source>
</evidence>
<keyword evidence="3" id="KW-1185">Reference proteome</keyword>
<dbReference type="EMBL" id="BQNB010015769">
    <property type="protein sequence ID" value="GJT43906.1"/>
    <property type="molecule type" value="Genomic_DNA"/>
</dbReference>
<name>A0ABQ5E0D2_9ASTR</name>
<sequence length="815" mass="91245">MNFFTNSTSENLACFTIETSGFSKCISSVCYPDYCLNIIAKLPYCREVPIYHEPLIAIVVSASVVDRSIRTDNPHLSLGPLVLINEHLTLESVRYVGRRNATTNEPSSQALVAQDGLGGYDWSNDFDEPVNYALMAISSSSSSSSSNNEGYELALESLESRILGHEKNELAWGEKYDQMSAHDKNGLGYGTQLNEMSDKSETDSEISMSVFEVRSSDEESTQVNDRFSKADEYHVVPPLITGNFLTLRADISFVGLYEYAIRKKIIESKTTKLNADTSKSKTSETVGNTNEVNVEKPKSVNESVVSTPNINKDKVIIEDWNSDDEDDVSEVSPVKTNETQTAKTQVDKIGQTSKKAGIGFKKIKACFVCKSTDHLIKDCDFYDKKSPEPKLKNVVNTGQRVVKPVWDNAKRVNHQKISNKLNYPQARRTFVPSGVLTRTGLVNPVRPNEKRAVQTINTARPVSTARSVSTARPFAPKTAQTSSAVRPIYPRMDNVRPRASYSPIKRSYYTKPAFRPKNLKQDVKTSGVKNMTTARTKAVVNTSKGKMNNDLKKSSPTTLEAAKTLSQVISQKAKSTDKGMRYKRKTRSKSIEKDISTDLDAGIEVNPGSKDFNTGNEDFSTGSLGVSTGSRPVSTPSVVQTINVIIPSLIKSQREGKAPMTTEEIQATKRTKTQIQQKETGLAEAMRLQELQEEKATRQYYTEEDWDTIKSKLEANAELTKSLQGESMTSEDFAKRMVEMINQKKKFYAEQKAKARRSKPMTQAHQRDYMSTFIKNQSSWKLTQLKKLTFNELKTEFEKLVKSIENFVPMELMKE</sequence>
<evidence type="ECO:0000313" key="3">
    <source>
        <dbReference type="Proteomes" id="UP001151760"/>
    </source>
</evidence>
<accession>A0ABQ5E0D2</accession>
<reference evidence="2" key="1">
    <citation type="journal article" date="2022" name="Int. J. Mol. Sci.">
        <title>Draft Genome of Tanacetum Coccineum: Genomic Comparison of Closely Related Tanacetum-Family Plants.</title>
        <authorList>
            <person name="Yamashiro T."/>
            <person name="Shiraishi A."/>
            <person name="Nakayama K."/>
            <person name="Satake H."/>
        </authorList>
    </citation>
    <scope>NUCLEOTIDE SEQUENCE</scope>
</reference>
<protein>
    <submittedName>
        <fullName evidence="2">Uncharacterized protein</fullName>
    </submittedName>
</protein>
<proteinExistence type="predicted"/>
<feature type="region of interest" description="Disordered" evidence="1">
    <location>
        <begin position="459"/>
        <end position="485"/>
    </location>
</feature>